<gene>
    <name evidence="17" type="primary">LOC103127586</name>
</gene>
<dbReference type="InterPro" id="IPR000725">
    <property type="entry name" value="Olfact_rcpt"/>
</dbReference>
<keyword evidence="9 13" id="KW-0297">G-protein coupled receptor</keyword>
<feature type="transmembrane region" description="Helical" evidence="14">
    <location>
        <begin position="27"/>
        <end position="50"/>
    </location>
</feature>
<keyword evidence="7 14" id="KW-0552">Olfaction</keyword>
<dbReference type="AlphaFoldDB" id="A0A1S3AP57"/>
<feature type="transmembrane region" description="Helical" evidence="14">
    <location>
        <begin position="272"/>
        <end position="292"/>
    </location>
</feature>
<dbReference type="InterPro" id="IPR050516">
    <property type="entry name" value="Olfactory_GPCR"/>
</dbReference>
<dbReference type="GO" id="GO:0004984">
    <property type="term" value="F:olfactory receptor activity"/>
    <property type="evidence" value="ECO:0007669"/>
    <property type="project" value="InterPro"/>
</dbReference>
<evidence type="ECO:0000256" key="10">
    <source>
        <dbReference type="ARBA" id="ARBA00023136"/>
    </source>
</evidence>
<proteinExistence type="inferred from homology"/>
<feature type="transmembrane region" description="Helical" evidence="14">
    <location>
        <begin position="92"/>
        <end position="121"/>
    </location>
</feature>
<feature type="transmembrane region" description="Helical" evidence="14">
    <location>
        <begin position="141"/>
        <end position="163"/>
    </location>
</feature>
<evidence type="ECO:0000256" key="2">
    <source>
        <dbReference type="ARBA" id="ARBA00003929"/>
    </source>
</evidence>
<protein>
    <recommendedName>
        <fullName evidence="14">Olfactory receptor</fullName>
    </recommendedName>
</protein>
<keyword evidence="4 14" id="KW-1003">Cell membrane</keyword>
<dbReference type="Gene3D" id="1.20.1070.10">
    <property type="entry name" value="Rhodopsin 7-helix transmembrane proteins"/>
    <property type="match status" value="1"/>
</dbReference>
<dbReference type="InterPro" id="IPR017452">
    <property type="entry name" value="GPCR_Rhodpsn_7TM"/>
</dbReference>
<evidence type="ECO:0000256" key="5">
    <source>
        <dbReference type="ARBA" id="ARBA00022606"/>
    </source>
</evidence>
<feature type="domain" description="G-protein coupled receptors family 1 profile" evidence="15">
    <location>
        <begin position="42"/>
        <end position="290"/>
    </location>
</feature>
<comment type="similarity">
    <text evidence="13">Belongs to the G-protein coupled receptor 1 family.</text>
</comment>
<keyword evidence="16" id="KW-1185">Reference proteome</keyword>
<evidence type="ECO:0000313" key="17">
    <source>
        <dbReference type="RefSeq" id="XP_007538543.1"/>
    </source>
</evidence>
<dbReference type="FunFam" id="1.20.1070.10:FF:000037">
    <property type="entry name" value="Olfactory receptor"/>
    <property type="match status" value="1"/>
</dbReference>
<feature type="transmembrane region" description="Helical" evidence="14">
    <location>
        <begin position="199"/>
        <end position="219"/>
    </location>
</feature>
<evidence type="ECO:0000256" key="9">
    <source>
        <dbReference type="ARBA" id="ARBA00023040"/>
    </source>
</evidence>
<dbReference type="Pfam" id="PF13853">
    <property type="entry name" value="7tm_4"/>
    <property type="match status" value="1"/>
</dbReference>
<sequence length="313" mass="34396">MAKMINHTKVTEFLLLGLSDDPSVQTLVAVFFLLAYLAALLGNGLISFLITCDPHLHAPMYFLLKNLSFIDLCFISTTVPNFVLNSLTGRDIISFMGCIFQVFLFISFASAEMAILTVMSYDRYVAICHPLHYEVIMHRAVCVKMAVAVYLSAGLSGTMHTIATFSTGFSSNEIHCFFCDIPQLLLISEPKVNITEMSVTVLTASTSLICFVCILYSYVHIFSAVLRVSSKDGRSKALSTCLPHLAVVTLFISTGAVAYLKPTSDQLSTADIILSVFYNVVPPSMNPIIYSLRNKDLKMSLGKMLGIIAFKST</sequence>
<evidence type="ECO:0000256" key="11">
    <source>
        <dbReference type="ARBA" id="ARBA00023170"/>
    </source>
</evidence>
<keyword evidence="12 13" id="KW-0807">Transducer</keyword>
<comment type="function">
    <text evidence="1">Odorant receptor.</text>
</comment>
<comment type="function">
    <text evidence="2">Putative odorant or sperm cell receptor.</text>
</comment>
<name>A0A1S3AP57_ERIEU</name>
<feature type="transmembrane region" description="Helical" evidence="14">
    <location>
        <begin position="62"/>
        <end position="80"/>
    </location>
</feature>
<dbReference type="PROSITE" id="PS50262">
    <property type="entry name" value="G_PROTEIN_RECEP_F1_2"/>
    <property type="match status" value="1"/>
</dbReference>
<dbReference type="PROSITE" id="PS00237">
    <property type="entry name" value="G_PROTEIN_RECEP_F1_1"/>
    <property type="match status" value="1"/>
</dbReference>
<dbReference type="eggNOG" id="ENOG502T7C8">
    <property type="taxonomic scope" value="Eukaryota"/>
</dbReference>
<evidence type="ECO:0000256" key="12">
    <source>
        <dbReference type="ARBA" id="ARBA00023224"/>
    </source>
</evidence>
<dbReference type="GO" id="GO:0005886">
    <property type="term" value="C:plasma membrane"/>
    <property type="evidence" value="ECO:0007669"/>
    <property type="project" value="UniProtKB-SubCell"/>
</dbReference>
<keyword evidence="5 14" id="KW-0716">Sensory transduction</keyword>
<accession>A0A1S3AP57</accession>
<keyword evidence="11 13" id="KW-0675">Receptor</keyword>
<dbReference type="PRINTS" id="PR00237">
    <property type="entry name" value="GPCRRHODOPSN"/>
</dbReference>
<evidence type="ECO:0000256" key="8">
    <source>
        <dbReference type="ARBA" id="ARBA00022989"/>
    </source>
</evidence>
<dbReference type="InterPro" id="IPR000276">
    <property type="entry name" value="GPCR_Rhodpsn"/>
</dbReference>
<dbReference type="CDD" id="cd15227">
    <property type="entry name" value="7tmA_OR14-like"/>
    <property type="match status" value="1"/>
</dbReference>
<dbReference type="RefSeq" id="XP_007538543.1">
    <property type="nucleotide sequence ID" value="XM_007538481.2"/>
</dbReference>
<evidence type="ECO:0000256" key="13">
    <source>
        <dbReference type="RuleBase" id="RU000688"/>
    </source>
</evidence>
<reference evidence="17" key="1">
    <citation type="submission" date="2025-08" db="UniProtKB">
        <authorList>
            <consortium name="RefSeq"/>
        </authorList>
    </citation>
    <scope>IDENTIFICATION</scope>
</reference>
<dbReference type="GeneID" id="103127586"/>
<keyword evidence="8 14" id="KW-1133">Transmembrane helix</keyword>
<dbReference type="InParanoid" id="A0A1S3AP57"/>
<dbReference type="SUPFAM" id="SSF81321">
    <property type="entry name" value="Family A G protein-coupled receptor-like"/>
    <property type="match status" value="1"/>
</dbReference>
<evidence type="ECO:0000256" key="6">
    <source>
        <dbReference type="ARBA" id="ARBA00022692"/>
    </source>
</evidence>
<keyword evidence="10 14" id="KW-0472">Membrane</keyword>
<evidence type="ECO:0000256" key="4">
    <source>
        <dbReference type="ARBA" id="ARBA00022475"/>
    </source>
</evidence>
<dbReference type="PRINTS" id="PR00245">
    <property type="entry name" value="OLFACTORYR"/>
</dbReference>
<dbReference type="GO" id="GO:0004930">
    <property type="term" value="F:G protein-coupled receptor activity"/>
    <property type="evidence" value="ECO:0007669"/>
    <property type="project" value="UniProtKB-KW"/>
</dbReference>
<keyword evidence="6 13" id="KW-0812">Transmembrane</keyword>
<evidence type="ECO:0000259" key="15">
    <source>
        <dbReference type="PROSITE" id="PS50262"/>
    </source>
</evidence>
<evidence type="ECO:0000313" key="16">
    <source>
        <dbReference type="Proteomes" id="UP001652624"/>
    </source>
</evidence>
<dbReference type="OrthoDB" id="5967898at2759"/>
<dbReference type="STRING" id="9365.ENSEEUP00000007091"/>
<evidence type="ECO:0000256" key="3">
    <source>
        <dbReference type="ARBA" id="ARBA00004651"/>
    </source>
</evidence>
<evidence type="ECO:0000256" key="7">
    <source>
        <dbReference type="ARBA" id="ARBA00022725"/>
    </source>
</evidence>
<comment type="subcellular location">
    <subcellularLocation>
        <location evidence="3 14">Cell membrane</location>
        <topology evidence="3 14">Multi-pass membrane protein</topology>
    </subcellularLocation>
</comment>
<feature type="transmembrane region" description="Helical" evidence="14">
    <location>
        <begin position="240"/>
        <end position="260"/>
    </location>
</feature>
<evidence type="ECO:0000256" key="14">
    <source>
        <dbReference type="RuleBase" id="RU363047"/>
    </source>
</evidence>
<organism evidence="16 17">
    <name type="scientific">Erinaceus europaeus</name>
    <name type="common">Western European hedgehog</name>
    <dbReference type="NCBI Taxonomy" id="9365"/>
    <lineage>
        <taxon>Eukaryota</taxon>
        <taxon>Metazoa</taxon>
        <taxon>Chordata</taxon>
        <taxon>Craniata</taxon>
        <taxon>Vertebrata</taxon>
        <taxon>Euteleostomi</taxon>
        <taxon>Mammalia</taxon>
        <taxon>Eutheria</taxon>
        <taxon>Laurasiatheria</taxon>
        <taxon>Eulipotyphla</taxon>
        <taxon>Erinaceidae</taxon>
        <taxon>Erinaceinae</taxon>
        <taxon>Erinaceus</taxon>
    </lineage>
</organism>
<dbReference type="Proteomes" id="UP001652624">
    <property type="component" value="Chromosome 9"/>
</dbReference>
<evidence type="ECO:0000256" key="1">
    <source>
        <dbReference type="ARBA" id="ARBA00002936"/>
    </source>
</evidence>
<dbReference type="PANTHER" id="PTHR26452">
    <property type="entry name" value="OLFACTORY RECEPTOR"/>
    <property type="match status" value="1"/>
</dbReference>